<dbReference type="GeneID" id="112690497"/>
<feature type="region of interest" description="Disordered" evidence="1">
    <location>
        <begin position="1271"/>
        <end position="1362"/>
    </location>
</feature>
<feature type="compositionally biased region" description="Polar residues" evidence="1">
    <location>
        <begin position="1348"/>
        <end position="1358"/>
    </location>
</feature>
<dbReference type="OrthoDB" id="10264505at2759"/>
<dbReference type="Pfam" id="PF00085">
    <property type="entry name" value="Thioredoxin"/>
    <property type="match status" value="1"/>
</dbReference>
<keyword evidence="3" id="KW-0732">Signal</keyword>
<dbReference type="PANTHER" id="PTHR19991">
    <property type="entry name" value="L 2 01289"/>
    <property type="match status" value="1"/>
</dbReference>
<evidence type="ECO:0000259" key="4">
    <source>
        <dbReference type="PROSITE" id="PS51352"/>
    </source>
</evidence>
<gene>
    <name evidence="6" type="primary">LOC112690497</name>
</gene>
<sequence length="1804" mass="208387">MARVGIARRGLLVAFALIVIAVQQQHVTAKKDLPGTGSEQPAAAYRPAKGNAEPIIEEVTAKQLERVLNEKDYVAVFWYTRSCHTCDKVLEELENIDDDTDSFGVDFVKINDKRLAKHYGIKNFPALTYFRKKEPIIYEGDLMDEESVLEFLTSLEALDLPDRIEEVNSKILQKIIEDTDYVAVLFYKVGCKKCAKALQELENIDDEADQLGIGFVKIHDSSLAEEYNLGDLPKLVYYRHQIPIVYEHELTREEDVLEWLVQNKSTGDEEDVIEDVTSKTLDTLIGSVDNLVVLFYDNDDEDSLRVLNELEKIDDDCDRHGIQFVKIEDPLAASSFGLESVPAVVYFEKQIPNIYDGDIENEDALLHWLIDQLQKDEIEDITNEMMDRLIKEGKNIAVLFYDNNDKKSQKALNELENIDDECDTLGIVFVKIDDEEESKLYGIEEVPALLYFENGVPTLYNGNLEDEEKVLEWLSYQIKHDEIEDVTDEMLDILINKLSNVAVLFYDKTQKKSQKVLVELENIDDECDQSGIAFVKISNIDEAREYGITTVPKLMYFEKRIPHLYNGDLLKEEEVLSWLIHQKRHSEIPEVTDEIVDKLIDSEPYLAVLFYDKDDREDIRILNELENIDDELDKEGIVIVRLDDENEAKEYGIDHLPTLVYFENKIPAIYEGDLINEEQVLKWLIEQKTTATIEEVTDEILKTLIAEHEYVLVYFSGRCEEGQECDSILDGFENIDDELDETGIVFVTTEDAAIAREYGLRTFPSLVFFRNKEPLVYTGDLDDEDEVLTWLIDEDTLKVPGRIEEVNTKMLEKILSEKKFVVVFFYKEGDKKSQKIIAELENIDDECEEKNIQFLKTSDEGIEKEYDLPGLPSLLFYRNKFRKIYTGDLMHEEAILEWVLNLHESEPDFIESVDRKTLQTLINDVEHLAVFFYDDKCEACPSILEELETIDDDTDKEGIQFVKSTDSKLASEIGIFSFPVLVYYETGVPIMYDGDIANENEVLRWMIKQKTDESIEHINREKLFEYIESQDFLAVVWYVEGDTRVPRILRHIELIDDEAAEYGIKVVKCSDRLMAKKHGFRSPPGITYFRKSKYINYDGDIDDDEEILDWLTDPSNMELTEHIEKVNRKMFAKIRQSSENVAVFFYSDDCKQCKQVLTEIEHIDDDADAAGIDFVKIDDKKMAKECGVFALPAIVFFKLGSKDPTIYAGNLYEESDILNWLLVQKNPHGEIIEEVNGQELRDTISSSESIAVYFWNGTLCERCKASNTKAFRRHHKSQQPNGAHHNDMKKKEAKPDVVTESVTAEDNNKINNNDDDDDDDDDKYHNNDNDDNDANDDDKDNAENNSDTHASAQGINNYDSEDECDKCTSILEELENIDDDCERHGITFIKTQDLDAAELYGVSKLPALVYFEHSVPNLFGGDLKEEEEVLQWLITQRTEDRIELVTRSMLETIVQETQYLAVYFYKQACHVCDQILEDLERVDDECDLYGIHMVKIQDPQLAKRYSIKTFPALVYFRNGNPLLYEGDLQNEESVLEWLIDDDNRELADEIEEVNSRMLERLLDESLLLAVFFYEENCEECGDILEELEIIDGEADLFGIDMVKISDPDVASKYNIISLPSLVYFRKRVPEIFDGDLTDEDKVLSWLTSQDVFEIKNEIDEVNKKMLTKLLNENEFVTVFFYENDEPESAEVLARLETIDDETNNMDITFVKMADARYARKWGVTKLPAVVYFRNKFPSVYRGSLDSETEVLEWLKKTRFREPELNLFMYVMITISFAFVLYTILLVYGFKKITMAPPKPPSPSS</sequence>
<dbReference type="RefSeq" id="XP_025420299.1">
    <property type="nucleotide sequence ID" value="XM_025564514.1"/>
</dbReference>
<dbReference type="InterPro" id="IPR013766">
    <property type="entry name" value="Thioredoxin_domain"/>
</dbReference>
<dbReference type="CTD" id="46017"/>
<feature type="domain" description="Thioredoxin" evidence="4">
    <location>
        <begin position="34"/>
        <end position="157"/>
    </location>
</feature>
<dbReference type="SUPFAM" id="SSF52833">
    <property type="entry name" value="Thioredoxin-like"/>
    <property type="match status" value="11"/>
</dbReference>
<organism evidence="5 6">
    <name type="scientific">Sipha flava</name>
    <name type="common">yellow sugarcane aphid</name>
    <dbReference type="NCBI Taxonomy" id="143950"/>
    <lineage>
        <taxon>Eukaryota</taxon>
        <taxon>Metazoa</taxon>
        <taxon>Ecdysozoa</taxon>
        <taxon>Arthropoda</taxon>
        <taxon>Hexapoda</taxon>
        <taxon>Insecta</taxon>
        <taxon>Pterygota</taxon>
        <taxon>Neoptera</taxon>
        <taxon>Paraneoptera</taxon>
        <taxon>Hemiptera</taxon>
        <taxon>Sternorrhyncha</taxon>
        <taxon>Aphidomorpha</taxon>
        <taxon>Aphidoidea</taxon>
        <taxon>Aphididae</taxon>
        <taxon>Sipha</taxon>
    </lineage>
</organism>
<dbReference type="CDD" id="cd02961">
    <property type="entry name" value="PDI_a_family"/>
    <property type="match status" value="7"/>
</dbReference>
<evidence type="ECO:0000256" key="2">
    <source>
        <dbReference type="SAM" id="Phobius"/>
    </source>
</evidence>
<dbReference type="Gene3D" id="3.40.30.10">
    <property type="entry name" value="Glutaredoxin"/>
    <property type="match status" value="12"/>
</dbReference>
<feature type="compositionally biased region" description="Acidic residues" evidence="1">
    <location>
        <begin position="1329"/>
        <end position="1340"/>
    </location>
</feature>
<dbReference type="Proteomes" id="UP000694846">
    <property type="component" value="Unplaced"/>
</dbReference>
<evidence type="ECO:0000256" key="3">
    <source>
        <dbReference type="SAM" id="SignalP"/>
    </source>
</evidence>
<reference evidence="6" key="1">
    <citation type="submission" date="2025-08" db="UniProtKB">
        <authorList>
            <consortium name="RefSeq"/>
        </authorList>
    </citation>
    <scope>IDENTIFICATION</scope>
    <source>
        <tissue evidence="6">Whole body</tissue>
    </source>
</reference>
<feature type="transmembrane region" description="Helical" evidence="2">
    <location>
        <begin position="1766"/>
        <end position="1789"/>
    </location>
</feature>
<name>A0A8B8GAR0_9HEMI</name>
<keyword evidence="5" id="KW-1185">Reference proteome</keyword>
<feature type="chain" id="PRO_5034077304" evidence="3">
    <location>
        <begin position="30"/>
        <end position="1804"/>
    </location>
</feature>
<evidence type="ECO:0000313" key="6">
    <source>
        <dbReference type="RefSeq" id="XP_025420299.1"/>
    </source>
</evidence>
<dbReference type="Pfam" id="PF13848">
    <property type="entry name" value="Thioredoxin_6"/>
    <property type="match status" value="3"/>
</dbReference>
<protein>
    <submittedName>
        <fullName evidence="6">Uncharacterized protein LOC112690497 isoform X1</fullName>
    </submittedName>
</protein>
<dbReference type="Gene3D" id="3.40.50.11390">
    <property type="match status" value="1"/>
</dbReference>
<dbReference type="InterPro" id="IPR036249">
    <property type="entry name" value="Thioredoxin-like_sf"/>
</dbReference>
<evidence type="ECO:0000256" key="1">
    <source>
        <dbReference type="SAM" id="MobiDB-lite"/>
    </source>
</evidence>
<keyword evidence="2" id="KW-0812">Transmembrane</keyword>
<proteinExistence type="predicted"/>
<keyword evidence="2" id="KW-0472">Membrane</keyword>
<feature type="compositionally biased region" description="Basic and acidic residues" evidence="1">
    <location>
        <begin position="1284"/>
        <end position="1297"/>
    </location>
</feature>
<dbReference type="PANTHER" id="PTHR19991:SF3">
    <property type="entry name" value="LETHAL (2) 01289, ISOFORM F"/>
    <property type="match status" value="1"/>
</dbReference>
<dbReference type="PROSITE" id="PS51352">
    <property type="entry name" value="THIOREDOXIN_2"/>
    <property type="match status" value="1"/>
</dbReference>
<feature type="signal peptide" evidence="3">
    <location>
        <begin position="1"/>
        <end position="29"/>
    </location>
</feature>
<evidence type="ECO:0000313" key="5">
    <source>
        <dbReference type="Proteomes" id="UP000694846"/>
    </source>
</evidence>
<dbReference type="CDD" id="cd02947">
    <property type="entry name" value="TRX_family"/>
    <property type="match status" value="1"/>
</dbReference>
<accession>A0A8B8GAR0</accession>
<keyword evidence="2" id="KW-1133">Transmembrane helix</keyword>